<dbReference type="AlphaFoldDB" id="A0A839N957"/>
<comment type="similarity">
    <text evidence="3">Belongs to the FdhD family.</text>
</comment>
<organism evidence="4 5">
    <name type="scientific">Flexivirga oryzae</name>
    <dbReference type="NCBI Taxonomy" id="1794944"/>
    <lineage>
        <taxon>Bacteria</taxon>
        <taxon>Bacillati</taxon>
        <taxon>Actinomycetota</taxon>
        <taxon>Actinomycetes</taxon>
        <taxon>Micrococcales</taxon>
        <taxon>Dermacoccaceae</taxon>
        <taxon>Flexivirga</taxon>
    </lineage>
</organism>
<keyword evidence="2 3" id="KW-0501">Molybdenum cofactor biosynthesis</keyword>
<dbReference type="NCBIfam" id="TIGR00129">
    <property type="entry name" value="fdhD_narQ"/>
    <property type="match status" value="1"/>
</dbReference>
<evidence type="ECO:0000313" key="5">
    <source>
        <dbReference type="Proteomes" id="UP000559182"/>
    </source>
</evidence>
<name>A0A839N957_9MICO</name>
<dbReference type="PIRSF" id="PIRSF015626">
    <property type="entry name" value="FdhD"/>
    <property type="match status" value="1"/>
</dbReference>
<proteinExistence type="inferred from homology"/>
<comment type="caution">
    <text evidence="4">The sequence shown here is derived from an EMBL/GenBank/DDBJ whole genome shotgun (WGS) entry which is preliminary data.</text>
</comment>
<dbReference type="GO" id="GO:0097163">
    <property type="term" value="F:sulfur carrier activity"/>
    <property type="evidence" value="ECO:0007669"/>
    <property type="project" value="UniProtKB-UniRule"/>
</dbReference>
<dbReference type="GO" id="GO:0005737">
    <property type="term" value="C:cytoplasm"/>
    <property type="evidence" value="ECO:0007669"/>
    <property type="project" value="UniProtKB-SubCell"/>
</dbReference>
<dbReference type="SUPFAM" id="SSF53927">
    <property type="entry name" value="Cytidine deaminase-like"/>
    <property type="match status" value="1"/>
</dbReference>
<keyword evidence="5" id="KW-1185">Reference proteome</keyword>
<evidence type="ECO:0000256" key="1">
    <source>
        <dbReference type="ARBA" id="ARBA00022490"/>
    </source>
</evidence>
<comment type="function">
    <text evidence="3">Required for formate dehydrogenase (FDH) activity. Acts as a sulfur carrier protein that transfers sulfur from IscS to the molybdenum cofactor prior to its insertion into FDH.</text>
</comment>
<dbReference type="InterPro" id="IPR016193">
    <property type="entry name" value="Cytidine_deaminase-like"/>
</dbReference>
<dbReference type="Pfam" id="PF02634">
    <property type="entry name" value="FdhD-NarQ"/>
    <property type="match status" value="1"/>
</dbReference>
<reference evidence="4 5" key="1">
    <citation type="submission" date="2020-08" db="EMBL/GenBank/DDBJ databases">
        <title>Sequencing the genomes of 1000 actinobacteria strains.</title>
        <authorList>
            <person name="Klenk H.-P."/>
        </authorList>
    </citation>
    <scope>NUCLEOTIDE SEQUENCE [LARGE SCALE GENOMIC DNA]</scope>
    <source>
        <strain evidence="4 5">DSM 105369</strain>
    </source>
</reference>
<protein>
    <recommendedName>
        <fullName evidence="3">Sulfur carrier protein FdhD</fullName>
    </recommendedName>
</protein>
<evidence type="ECO:0000256" key="2">
    <source>
        <dbReference type="ARBA" id="ARBA00023150"/>
    </source>
</evidence>
<dbReference type="PANTHER" id="PTHR30592:SF1">
    <property type="entry name" value="SULFUR CARRIER PROTEIN FDHD"/>
    <property type="match status" value="1"/>
</dbReference>
<dbReference type="NCBIfam" id="NF001943">
    <property type="entry name" value="PRK00724.1-2"/>
    <property type="match status" value="1"/>
</dbReference>
<keyword evidence="1 3" id="KW-0963">Cytoplasm</keyword>
<comment type="subcellular location">
    <subcellularLocation>
        <location evidence="3">Cytoplasm</location>
    </subcellularLocation>
</comment>
<evidence type="ECO:0000313" key="4">
    <source>
        <dbReference type="EMBL" id="MBB2891735.1"/>
    </source>
</evidence>
<sequence length="272" mass="28968">MGRITSRHKVLRIDLDRGSTSRVETVAVEEPLEIRIDDEVLTVTMRTPGHDIELAHGLLLAEGIISTREDVLVARYCVDTTEMNVLQLQLRTAPGVPATAQRRLISHGGCGLCGKTSIDAITESPVYDAAALTGADVRVPAGRIAQLPELLRAGQDVFDRTGGVHAAGLFGASGDALVIREDIGRHNAVDKITGWALLQGRRTAECVAMVSSRASFEIVQKVAMAGIPVLACVSAPSSLAIEAADRLGVTLVAYTRGHRMTVCSHPDRVVLP</sequence>
<accession>A0A839N957</accession>
<dbReference type="Gene3D" id="3.40.140.10">
    <property type="entry name" value="Cytidine Deaminase, domain 2"/>
    <property type="match status" value="1"/>
</dbReference>
<dbReference type="Proteomes" id="UP000559182">
    <property type="component" value="Unassembled WGS sequence"/>
</dbReference>
<dbReference type="GO" id="GO:0006777">
    <property type="term" value="P:Mo-molybdopterin cofactor biosynthetic process"/>
    <property type="evidence" value="ECO:0007669"/>
    <property type="project" value="UniProtKB-UniRule"/>
</dbReference>
<dbReference type="InterPro" id="IPR003786">
    <property type="entry name" value="FdhD"/>
</dbReference>
<dbReference type="PANTHER" id="PTHR30592">
    <property type="entry name" value="FORMATE DEHYDROGENASE"/>
    <property type="match status" value="1"/>
</dbReference>
<dbReference type="EMBL" id="JACHVQ010000001">
    <property type="protein sequence ID" value="MBB2891735.1"/>
    <property type="molecule type" value="Genomic_DNA"/>
</dbReference>
<dbReference type="RefSeq" id="WP_183319966.1">
    <property type="nucleotide sequence ID" value="NZ_JACHVQ010000001.1"/>
</dbReference>
<dbReference type="GO" id="GO:0016783">
    <property type="term" value="F:sulfurtransferase activity"/>
    <property type="evidence" value="ECO:0007669"/>
    <property type="project" value="InterPro"/>
</dbReference>
<comment type="caution">
    <text evidence="3">Lacks conserved residue(s) required for the propagation of feature annotation.</text>
</comment>
<evidence type="ECO:0000256" key="3">
    <source>
        <dbReference type="HAMAP-Rule" id="MF_00187"/>
    </source>
</evidence>
<dbReference type="HAMAP" id="MF_00187">
    <property type="entry name" value="FdhD"/>
    <property type="match status" value="1"/>
</dbReference>
<gene>
    <name evidence="3" type="primary">fdhD</name>
    <name evidence="4" type="ORF">FHU39_001719</name>
</gene>
<feature type="active site" description="Cysteine persulfide intermediate" evidence="3">
    <location>
        <position position="110"/>
    </location>
</feature>
<dbReference type="Gene3D" id="3.10.20.10">
    <property type="match status" value="1"/>
</dbReference>